<keyword evidence="1" id="KW-0812">Transmembrane</keyword>
<protein>
    <submittedName>
        <fullName evidence="2">Uncharacterized protein</fullName>
    </submittedName>
</protein>
<organism evidence="2 3">
    <name type="scientific">Atta colombica</name>
    <dbReference type="NCBI Taxonomy" id="520822"/>
    <lineage>
        <taxon>Eukaryota</taxon>
        <taxon>Metazoa</taxon>
        <taxon>Ecdysozoa</taxon>
        <taxon>Arthropoda</taxon>
        <taxon>Hexapoda</taxon>
        <taxon>Insecta</taxon>
        <taxon>Pterygota</taxon>
        <taxon>Neoptera</taxon>
        <taxon>Endopterygota</taxon>
        <taxon>Hymenoptera</taxon>
        <taxon>Apocrita</taxon>
        <taxon>Aculeata</taxon>
        <taxon>Formicoidea</taxon>
        <taxon>Formicidae</taxon>
        <taxon>Myrmicinae</taxon>
        <taxon>Atta</taxon>
    </lineage>
</organism>
<keyword evidence="1" id="KW-1133">Transmembrane helix</keyword>
<name>A0A195BVU8_9HYME</name>
<keyword evidence="3" id="KW-1185">Reference proteome</keyword>
<evidence type="ECO:0000256" key="1">
    <source>
        <dbReference type="SAM" id="Phobius"/>
    </source>
</evidence>
<evidence type="ECO:0000313" key="2">
    <source>
        <dbReference type="EMBL" id="KYM92091.1"/>
    </source>
</evidence>
<gene>
    <name evidence="2" type="ORF">ALC53_01154</name>
</gene>
<feature type="transmembrane region" description="Helical" evidence="1">
    <location>
        <begin position="61"/>
        <end position="84"/>
    </location>
</feature>
<sequence>MDINYIHNILQLLNNNVTYKIVNIHNIIFHGMRAIDREPHGYLFLLSLAPKHLLLNRAFSFLCWLKICEIIYLMIGQLVNVAIIL</sequence>
<dbReference type="EMBL" id="KQ976403">
    <property type="protein sequence ID" value="KYM92091.1"/>
    <property type="molecule type" value="Genomic_DNA"/>
</dbReference>
<accession>A0A195BVU8</accession>
<dbReference type="AlphaFoldDB" id="A0A195BVU8"/>
<evidence type="ECO:0000313" key="3">
    <source>
        <dbReference type="Proteomes" id="UP000078540"/>
    </source>
</evidence>
<keyword evidence="1" id="KW-0472">Membrane</keyword>
<dbReference type="Proteomes" id="UP000078540">
    <property type="component" value="Unassembled WGS sequence"/>
</dbReference>
<proteinExistence type="predicted"/>
<reference evidence="2 3" key="1">
    <citation type="submission" date="2015-09" db="EMBL/GenBank/DDBJ databases">
        <title>Atta colombica WGS genome.</title>
        <authorList>
            <person name="Nygaard S."/>
            <person name="Hu H."/>
            <person name="Boomsma J."/>
            <person name="Zhang G."/>
        </authorList>
    </citation>
    <scope>NUCLEOTIDE SEQUENCE [LARGE SCALE GENOMIC DNA]</scope>
    <source>
        <strain evidence="2">Treedump-2</strain>
        <tissue evidence="2">Whole body</tissue>
    </source>
</reference>